<protein>
    <recommendedName>
        <fullName evidence="7">Solute carrier family 40 member</fullName>
    </recommendedName>
</protein>
<evidence type="ECO:0000256" key="2">
    <source>
        <dbReference type="ARBA" id="ARBA00006279"/>
    </source>
</evidence>
<dbReference type="WBParaSite" id="PSAMB.scaffold4244size15233.g23816.t1">
    <property type="protein sequence ID" value="PSAMB.scaffold4244size15233.g23816.t1"/>
    <property type="gene ID" value="PSAMB.scaffold4244size15233.g23816"/>
</dbReference>
<dbReference type="GO" id="GO:0005381">
    <property type="term" value="F:iron ion transmembrane transporter activity"/>
    <property type="evidence" value="ECO:0007669"/>
    <property type="project" value="UniProtKB-UniRule"/>
</dbReference>
<dbReference type="SUPFAM" id="SSF103473">
    <property type="entry name" value="MFS general substrate transporter"/>
    <property type="match status" value="1"/>
</dbReference>
<reference evidence="9" key="1">
    <citation type="submission" date="2022-11" db="UniProtKB">
        <authorList>
            <consortium name="WormBaseParasite"/>
        </authorList>
    </citation>
    <scope>IDENTIFICATION</scope>
</reference>
<feature type="transmembrane region" description="Helical" evidence="7">
    <location>
        <begin position="477"/>
        <end position="498"/>
    </location>
</feature>
<accession>A0A914WIV1</accession>
<comment type="function">
    <text evidence="7">May be involved in iron transport and iron homeostasis.</text>
</comment>
<comment type="similarity">
    <text evidence="2 7">Belongs to the ferroportin (FP) (TC 2.A.100) family. SLC40A subfamily.</text>
</comment>
<sequence length="530" mass="58289">MRLPPRSPDFSSSNFFLWEIFKSRFSKTKPRDIHELKEGIRNASGLVSDEMRLKTLLEYCAARTTLTITNGAVALSAACLFIIQHWAISQIWNGTLRMLIIVLAFLLSTVSVLAQTGTKIVLTKDWVVVMCNNERDKLADMNAWLLRINLAARILSPLIAGLLMRLVSVSAGCLLIAVWTLCSWGVEFWLLNVVYRSVPALAVKKSTDIALETVHPSSVGLLEPGSTAKLEHTTEVLPRVANTVPDKNCCGKFGSVLTATIVGWRSYYRQPVLPAALSLALLYLTVLDFHGITTGYAFSQGLPADVLAIARGVGALMGIIGSVIYPFSRSKIGLVRTGLISLFLELLCLALCILSIWLPGSHFDPIGYFSGSGSTPIINQSLNTTVDILENSINLDTGIPEANHSGYSYCSIWTFLLGVILARCGLYMADLSITQIMQESIAEHERGVVNGVQSSANRLLSMIKDLLVIVLPDPRTFGLLIIISWLSILSGFLSYSVYSRRIRGHILPFHRQFSTIFLRNASSDEHDNID</sequence>
<feature type="transmembrane region" description="Helical" evidence="7">
    <location>
        <begin position="144"/>
        <end position="163"/>
    </location>
</feature>
<organism evidence="8 9">
    <name type="scientific">Plectus sambesii</name>
    <dbReference type="NCBI Taxonomy" id="2011161"/>
    <lineage>
        <taxon>Eukaryota</taxon>
        <taxon>Metazoa</taxon>
        <taxon>Ecdysozoa</taxon>
        <taxon>Nematoda</taxon>
        <taxon>Chromadorea</taxon>
        <taxon>Plectida</taxon>
        <taxon>Plectina</taxon>
        <taxon>Plectoidea</taxon>
        <taxon>Plectidae</taxon>
        <taxon>Plectus</taxon>
    </lineage>
</organism>
<feature type="transmembrane region" description="Helical" evidence="7">
    <location>
        <begin position="169"/>
        <end position="195"/>
    </location>
</feature>
<dbReference type="Proteomes" id="UP000887566">
    <property type="component" value="Unplaced"/>
</dbReference>
<comment type="subcellular location">
    <subcellularLocation>
        <location evidence="1 7">Membrane</location>
        <topology evidence="1 7">Multi-pass membrane protein</topology>
    </subcellularLocation>
</comment>
<evidence type="ECO:0000256" key="4">
    <source>
        <dbReference type="ARBA" id="ARBA00022692"/>
    </source>
</evidence>
<keyword evidence="7" id="KW-0406">Ion transport</keyword>
<dbReference type="Pfam" id="PF06963">
    <property type="entry name" value="FPN1"/>
    <property type="match status" value="1"/>
</dbReference>
<keyword evidence="8" id="KW-1185">Reference proteome</keyword>
<evidence type="ECO:0000256" key="6">
    <source>
        <dbReference type="ARBA" id="ARBA00023136"/>
    </source>
</evidence>
<evidence type="ECO:0000256" key="7">
    <source>
        <dbReference type="RuleBase" id="RU365065"/>
    </source>
</evidence>
<keyword evidence="4 7" id="KW-0812">Transmembrane</keyword>
<dbReference type="GO" id="GO:0016020">
    <property type="term" value="C:membrane"/>
    <property type="evidence" value="ECO:0007669"/>
    <property type="project" value="UniProtKB-SubCell"/>
</dbReference>
<keyword evidence="3 7" id="KW-0813">Transport</keyword>
<comment type="caution">
    <text evidence="7">Lacks conserved residue(s) required for the propagation of feature annotation.</text>
</comment>
<feature type="transmembrane region" description="Helical" evidence="7">
    <location>
        <begin position="308"/>
        <end position="327"/>
    </location>
</feature>
<evidence type="ECO:0000313" key="8">
    <source>
        <dbReference type="Proteomes" id="UP000887566"/>
    </source>
</evidence>
<dbReference type="AlphaFoldDB" id="A0A914WIV1"/>
<dbReference type="PANTHER" id="PTHR11660:SF57">
    <property type="entry name" value="SOLUTE CARRIER FAMILY 40 MEMBER"/>
    <property type="match status" value="1"/>
</dbReference>
<evidence type="ECO:0000256" key="5">
    <source>
        <dbReference type="ARBA" id="ARBA00022989"/>
    </source>
</evidence>
<dbReference type="Gene3D" id="1.20.1250.20">
    <property type="entry name" value="MFS general substrate transporter like domains"/>
    <property type="match status" value="1"/>
</dbReference>
<keyword evidence="5 7" id="KW-1133">Transmembrane helix</keyword>
<proteinExistence type="inferred from homology"/>
<feature type="transmembrane region" description="Helical" evidence="7">
    <location>
        <begin position="272"/>
        <end position="296"/>
    </location>
</feature>
<evidence type="ECO:0000256" key="1">
    <source>
        <dbReference type="ARBA" id="ARBA00004141"/>
    </source>
</evidence>
<evidence type="ECO:0000313" key="9">
    <source>
        <dbReference type="WBParaSite" id="PSAMB.scaffold4244size15233.g23816.t1"/>
    </source>
</evidence>
<name>A0A914WIV1_9BILA</name>
<feature type="transmembrane region" description="Helical" evidence="7">
    <location>
        <begin position="60"/>
        <end position="83"/>
    </location>
</feature>
<evidence type="ECO:0000256" key="3">
    <source>
        <dbReference type="ARBA" id="ARBA00022448"/>
    </source>
</evidence>
<dbReference type="InterPro" id="IPR009716">
    <property type="entry name" value="Ferroportin-1"/>
</dbReference>
<feature type="transmembrane region" description="Helical" evidence="7">
    <location>
        <begin position="339"/>
        <end position="358"/>
    </location>
</feature>
<feature type="transmembrane region" description="Helical" evidence="7">
    <location>
        <begin position="95"/>
        <end position="114"/>
    </location>
</feature>
<keyword evidence="6 7" id="KW-0472">Membrane</keyword>
<dbReference type="InterPro" id="IPR036259">
    <property type="entry name" value="MFS_trans_sf"/>
</dbReference>
<dbReference type="PANTHER" id="PTHR11660">
    <property type="entry name" value="SOLUTE CARRIER FAMILY 40 MEMBER"/>
    <property type="match status" value="1"/>
</dbReference>